<feature type="domain" description="Sulfatase N-terminal" evidence="3">
    <location>
        <begin position="11"/>
        <end position="375"/>
    </location>
</feature>
<accession>A0ABU0W1A8</accession>
<evidence type="ECO:0000256" key="1">
    <source>
        <dbReference type="ARBA" id="ARBA00022723"/>
    </source>
</evidence>
<protein>
    <submittedName>
        <fullName evidence="4">Sulfatase-like hydrolase/transferase</fullName>
    </submittedName>
</protein>
<dbReference type="InterPro" id="IPR017850">
    <property type="entry name" value="Alkaline_phosphatase_core_sf"/>
</dbReference>
<evidence type="ECO:0000256" key="2">
    <source>
        <dbReference type="ARBA" id="ARBA00022801"/>
    </source>
</evidence>
<dbReference type="PANTHER" id="PTHR45953">
    <property type="entry name" value="IDURONATE 2-SULFATASE"/>
    <property type="match status" value="1"/>
</dbReference>
<dbReference type="SUPFAM" id="SSF53649">
    <property type="entry name" value="Alkaline phosphatase-like"/>
    <property type="match status" value="1"/>
</dbReference>
<dbReference type="PANTHER" id="PTHR45953:SF1">
    <property type="entry name" value="IDURONATE 2-SULFATASE"/>
    <property type="match status" value="1"/>
</dbReference>
<gene>
    <name evidence="4" type="ORF">Q9295_15360</name>
</gene>
<evidence type="ECO:0000313" key="4">
    <source>
        <dbReference type="EMBL" id="MDQ2067754.1"/>
    </source>
</evidence>
<dbReference type="Pfam" id="PF00884">
    <property type="entry name" value="Sulfatase"/>
    <property type="match status" value="1"/>
</dbReference>
<dbReference type="Gene3D" id="3.40.720.10">
    <property type="entry name" value="Alkaline Phosphatase, subunit A"/>
    <property type="match status" value="1"/>
</dbReference>
<keyword evidence="5" id="KW-1185">Reference proteome</keyword>
<dbReference type="EMBL" id="JAVDBT010000016">
    <property type="protein sequence ID" value="MDQ2067754.1"/>
    <property type="molecule type" value="Genomic_DNA"/>
</dbReference>
<comment type="caution">
    <text evidence="4">The sequence shown here is derived from an EMBL/GenBank/DDBJ whole genome shotgun (WGS) entry which is preliminary data.</text>
</comment>
<dbReference type="Proteomes" id="UP001239680">
    <property type="component" value="Unassembled WGS sequence"/>
</dbReference>
<keyword evidence="2" id="KW-0378">Hydrolase</keyword>
<dbReference type="InterPro" id="IPR000917">
    <property type="entry name" value="Sulfatase_N"/>
</dbReference>
<organism evidence="4 5">
    <name type="scientific">Pseudogemmobacter lacusdianii</name>
    <dbReference type="NCBI Taxonomy" id="3069608"/>
    <lineage>
        <taxon>Bacteria</taxon>
        <taxon>Pseudomonadati</taxon>
        <taxon>Pseudomonadota</taxon>
        <taxon>Alphaproteobacteria</taxon>
        <taxon>Rhodobacterales</taxon>
        <taxon>Paracoccaceae</taxon>
        <taxon>Pseudogemmobacter</taxon>
    </lineage>
</organism>
<sequence length="519" mass="56848">MSLPLDAPRRPDVVFITVDQWRGDLAPGVPGSFIPTPNLSALAREATSFRSHYTQAYPCGPARAGLLTGLYAHKHRSISNGTPLDRRHRTVFEAARDRGYAPVLFGYTDTTPDPRSLSPRDPARLNYAGVAAGLEVGCLLDEDARPWIAHLMARGYQIDAPQKGRDGVFAQRAFGAPALYGPEDSETAFLTDQVLGHMATAADDPLFLHISYIAPHPPFAATAEWLNRINPKDVPAPRLGPDASPQHPLLDHLLANADLSRFVPGLSGPAAAASAEVMATIRHAYAALAAEVDHHIGRLIAQLKAMGRWENTIFILSGDHGEMLFDRGLLGKVGWFDESAHVPLIFRMPGGAQGHIVEDFTQSIDIFATLVELLGLRDDVNLDGNSLSPFLQGKAPADWRQAAFWSHDFRSLAGQGAGAALKIPPGRCNLQVMRGRDFKYVHSTGLPPLLFDLRDDPDQKLNRIGDPACRDLHMAGLEGLLELRLQHEAEELSAVEASDGQLWDWRAQNRRDLYTLRED</sequence>
<proteinExistence type="predicted"/>
<dbReference type="RefSeq" id="WP_306681462.1">
    <property type="nucleotide sequence ID" value="NZ_JAVDBT010000016.1"/>
</dbReference>
<keyword evidence="1" id="KW-0479">Metal-binding</keyword>
<evidence type="ECO:0000259" key="3">
    <source>
        <dbReference type="Pfam" id="PF00884"/>
    </source>
</evidence>
<name>A0ABU0W1A8_9RHOB</name>
<reference evidence="4 5" key="1">
    <citation type="submission" date="2023-08" db="EMBL/GenBank/DDBJ databases">
        <title>Characterization of two Paracoccaceae strains isolated from Phycosphere and proposal of Xinfangfangia lacusdiani sp. nov.</title>
        <authorList>
            <person name="Deng Y."/>
            <person name="Zhang Y.Q."/>
        </authorList>
    </citation>
    <scope>NUCLEOTIDE SEQUENCE [LARGE SCALE GENOMIC DNA]</scope>
    <source>
        <strain evidence="4 5">CPCC 101601</strain>
    </source>
</reference>
<evidence type="ECO:0000313" key="5">
    <source>
        <dbReference type="Proteomes" id="UP001239680"/>
    </source>
</evidence>